<gene>
    <name evidence="1" type="ORF">ACFQ3C_12855</name>
</gene>
<dbReference type="Proteomes" id="UP001597151">
    <property type="component" value="Unassembled WGS sequence"/>
</dbReference>
<dbReference type="RefSeq" id="WP_380792422.1">
    <property type="nucleotide sequence ID" value="NZ_JBHTKR010000005.1"/>
</dbReference>
<sequence length="214" mass="22769">MRESDLYGPVKAFLLAQGYDVKGEVGALDVLAIRGDEPPLVVELKTGFSLTLLHQAIARQAITDLVYVAVPQPSGKAGAKALRANVGLCRRLGLGVLTVRLSDGLVMAQADPGPFQPRKQPRRRATLLREFQRLAGDPNRGGSVRQGLMTGYRQDALRCAAVLSGAGPSRGRDVAAASGVAMATRIMADNHHGWFRRVSTGVYALTDAGRAALE</sequence>
<proteinExistence type="predicted"/>
<keyword evidence="2" id="KW-1185">Reference proteome</keyword>
<evidence type="ECO:0000313" key="1">
    <source>
        <dbReference type="EMBL" id="MFD1195555.1"/>
    </source>
</evidence>
<dbReference type="Pfam" id="PF09929">
    <property type="entry name" value="DUF2161"/>
    <property type="match status" value="1"/>
</dbReference>
<accession>A0ABW3TEG8</accession>
<comment type="caution">
    <text evidence="1">The sequence shown here is derived from an EMBL/GenBank/DDBJ whole genome shotgun (WGS) entry which is preliminary data.</text>
</comment>
<dbReference type="InterPro" id="IPR018679">
    <property type="entry name" value="DUF2161"/>
</dbReference>
<evidence type="ECO:0000313" key="2">
    <source>
        <dbReference type="Proteomes" id="UP001597151"/>
    </source>
</evidence>
<name>A0ABW3TEG8_9RHOB</name>
<dbReference type="EMBL" id="JBHTKR010000005">
    <property type="protein sequence ID" value="MFD1195555.1"/>
    <property type="molecule type" value="Genomic_DNA"/>
</dbReference>
<protein>
    <submittedName>
        <fullName evidence="1">DUF2161 domain-containing phosphodiesterase</fullName>
    </submittedName>
</protein>
<reference evidence="2" key="1">
    <citation type="journal article" date="2019" name="Int. J. Syst. Evol. Microbiol.">
        <title>The Global Catalogue of Microorganisms (GCM) 10K type strain sequencing project: providing services to taxonomists for standard genome sequencing and annotation.</title>
        <authorList>
            <consortium name="The Broad Institute Genomics Platform"/>
            <consortium name="The Broad Institute Genome Sequencing Center for Infectious Disease"/>
            <person name="Wu L."/>
            <person name="Ma J."/>
        </authorList>
    </citation>
    <scope>NUCLEOTIDE SEQUENCE [LARGE SCALE GENOMIC DNA]</scope>
    <source>
        <strain evidence="2">CCUG 55328</strain>
    </source>
</reference>
<organism evidence="1 2">
    <name type="scientific">Seohaeicola saemankumensis</name>
    <dbReference type="NCBI Taxonomy" id="481181"/>
    <lineage>
        <taxon>Bacteria</taxon>
        <taxon>Pseudomonadati</taxon>
        <taxon>Pseudomonadota</taxon>
        <taxon>Alphaproteobacteria</taxon>
        <taxon>Rhodobacterales</taxon>
        <taxon>Roseobacteraceae</taxon>
        <taxon>Seohaeicola</taxon>
    </lineage>
</organism>